<dbReference type="eggNOG" id="COG2172">
    <property type="taxonomic scope" value="Bacteria"/>
</dbReference>
<dbReference type="PANTHER" id="PTHR35526">
    <property type="entry name" value="ANTI-SIGMA-F FACTOR RSBW-RELATED"/>
    <property type="match status" value="1"/>
</dbReference>
<keyword evidence="1" id="KW-0808">Transferase</keyword>
<dbReference type="Proteomes" id="UP000054537">
    <property type="component" value="Unassembled WGS sequence"/>
</dbReference>
<dbReference type="InterPro" id="IPR003594">
    <property type="entry name" value="HATPase_dom"/>
</dbReference>
<dbReference type="Pfam" id="PF13581">
    <property type="entry name" value="HATPase_c_2"/>
    <property type="match status" value="1"/>
</dbReference>
<keyword evidence="1" id="KW-0723">Serine/threonine-protein kinase</keyword>
<comment type="caution">
    <text evidence="3">The sequence shown here is derived from an EMBL/GenBank/DDBJ whole genome shotgun (WGS) entry which is preliminary data.</text>
</comment>
<dbReference type="Gene3D" id="3.30.565.10">
    <property type="entry name" value="Histidine kinase-like ATPase, C-terminal domain"/>
    <property type="match status" value="1"/>
</dbReference>
<gene>
    <name evidence="3" type="ORF">MB27_04340</name>
</gene>
<feature type="domain" description="Histidine kinase/HSP90-like ATPase" evidence="2">
    <location>
        <begin position="33"/>
        <end position="146"/>
    </location>
</feature>
<evidence type="ECO:0000313" key="3">
    <source>
        <dbReference type="EMBL" id="KHD78603.1"/>
    </source>
</evidence>
<dbReference type="InterPro" id="IPR036890">
    <property type="entry name" value="HATPase_C_sf"/>
</dbReference>
<dbReference type="GO" id="GO:0004674">
    <property type="term" value="F:protein serine/threonine kinase activity"/>
    <property type="evidence" value="ECO:0007669"/>
    <property type="project" value="UniProtKB-KW"/>
</dbReference>
<dbReference type="EMBL" id="JRTT01000004">
    <property type="protein sequence ID" value="KHD78603.1"/>
    <property type="molecule type" value="Genomic_DNA"/>
</dbReference>
<protein>
    <submittedName>
        <fullName evidence="3">Anti-sigma regulatory factor</fullName>
    </submittedName>
</protein>
<evidence type="ECO:0000313" key="4">
    <source>
        <dbReference type="Proteomes" id="UP000054537"/>
    </source>
</evidence>
<sequence>MGQSVRAALDGEPRLDAAPPREWPVLLDRTFGPDDITLLRHEATGLLVAAGLAGDRLDGYVLALNEVITNVVLHAGGQGRIVLKIEDGSMWCVVTDSGPGIPGAYLDGVRTPETFQVGGRGLWLAHQLCDEVTTATGPIGTSIGLRIALGGIPDSR</sequence>
<dbReference type="SUPFAM" id="SSF55874">
    <property type="entry name" value="ATPase domain of HSP90 chaperone/DNA topoisomerase II/histidine kinase"/>
    <property type="match status" value="1"/>
</dbReference>
<name>A0A0A6UUE7_ACTUT</name>
<organism evidence="3 4">
    <name type="scientific">Actinoplanes utahensis</name>
    <dbReference type="NCBI Taxonomy" id="1869"/>
    <lineage>
        <taxon>Bacteria</taxon>
        <taxon>Bacillati</taxon>
        <taxon>Actinomycetota</taxon>
        <taxon>Actinomycetes</taxon>
        <taxon>Micromonosporales</taxon>
        <taxon>Micromonosporaceae</taxon>
        <taxon>Actinoplanes</taxon>
    </lineage>
</organism>
<accession>A0A0A6UUE7</accession>
<dbReference type="STRING" id="1869.MB27_04340"/>
<dbReference type="PANTHER" id="PTHR35526:SF3">
    <property type="entry name" value="ANTI-SIGMA-F FACTOR RSBW"/>
    <property type="match status" value="1"/>
</dbReference>
<dbReference type="AlphaFoldDB" id="A0A0A6UUE7"/>
<keyword evidence="4" id="KW-1185">Reference proteome</keyword>
<proteinExistence type="predicted"/>
<evidence type="ECO:0000259" key="2">
    <source>
        <dbReference type="Pfam" id="PF13581"/>
    </source>
</evidence>
<dbReference type="CDD" id="cd16936">
    <property type="entry name" value="HATPase_RsbW-like"/>
    <property type="match status" value="1"/>
</dbReference>
<reference evidence="3 4" key="1">
    <citation type="submission" date="2014-10" db="EMBL/GenBank/DDBJ databases">
        <title>Draft genome sequence of Actinoplanes utahensis NRRL 12052.</title>
        <authorList>
            <person name="Velasco-Bucheli B."/>
            <person name="del Cerro C."/>
            <person name="Hormigo D."/>
            <person name="Garcia J.L."/>
            <person name="Acebal C."/>
            <person name="Arroyo M."/>
            <person name="de la Mata I."/>
        </authorList>
    </citation>
    <scope>NUCLEOTIDE SEQUENCE [LARGE SCALE GENOMIC DNA]</scope>
    <source>
        <strain evidence="3 4">NRRL 12052</strain>
    </source>
</reference>
<keyword evidence="1" id="KW-0418">Kinase</keyword>
<evidence type="ECO:0000256" key="1">
    <source>
        <dbReference type="ARBA" id="ARBA00022527"/>
    </source>
</evidence>
<dbReference type="InterPro" id="IPR050267">
    <property type="entry name" value="Anti-sigma-factor_SerPK"/>
</dbReference>